<dbReference type="Gene3D" id="1.25.10.10">
    <property type="entry name" value="Leucine-rich Repeat Variant"/>
    <property type="match status" value="1"/>
</dbReference>
<comment type="similarity">
    <text evidence="1">Belongs to the Tango6 family.</text>
</comment>
<dbReference type="InterPro" id="IPR001806">
    <property type="entry name" value="Small_GTPase"/>
</dbReference>
<protein>
    <submittedName>
        <fullName evidence="5">MICOS complex subunit MIC60</fullName>
    </submittedName>
</protein>
<dbReference type="WBParaSite" id="TCONS_00012074.p1">
    <property type="protein sequence ID" value="TCONS_00012074.p1"/>
    <property type="gene ID" value="XLOC_007377"/>
</dbReference>
<dbReference type="InterPro" id="IPR017441">
    <property type="entry name" value="Protein_kinase_ATP_BS"/>
</dbReference>
<dbReference type="Pfam" id="PF23565">
    <property type="entry name" value="ARM_TANGO6"/>
    <property type="match status" value="1"/>
</dbReference>
<dbReference type="SUPFAM" id="SSF48371">
    <property type="entry name" value="ARM repeat"/>
    <property type="match status" value="1"/>
</dbReference>
<evidence type="ECO:0000256" key="2">
    <source>
        <dbReference type="PROSITE-ProRule" id="PRU10141"/>
    </source>
</evidence>
<dbReference type="InterPro" id="IPR027417">
    <property type="entry name" value="P-loop_NTPase"/>
</dbReference>
<dbReference type="PANTHER" id="PTHR20959">
    <property type="entry name" value="TRANSPORT AND GOLGI ORGANIZATION PROTEIN 6 FAMILY MEMBER"/>
    <property type="match status" value="1"/>
</dbReference>
<dbReference type="SUPFAM" id="SSF52540">
    <property type="entry name" value="P-loop containing nucleoside triphosphate hydrolases"/>
    <property type="match status" value="1"/>
</dbReference>
<dbReference type="PRINTS" id="PR00449">
    <property type="entry name" value="RASTRNSFRMNG"/>
</dbReference>
<dbReference type="GO" id="GO:0005524">
    <property type="term" value="F:ATP binding"/>
    <property type="evidence" value="ECO:0007669"/>
    <property type="project" value="UniProtKB-UniRule"/>
</dbReference>
<dbReference type="PROSITE" id="PS50011">
    <property type="entry name" value="PROTEIN_KINASE_DOM"/>
    <property type="match status" value="1"/>
</dbReference>
<dbReference type="Proteomes" id="UP000035681">
    <property type="component" value="Unplaced"/>
</dbReference>
<dbReference type="InterPro" id="IPR019451">
    <property type="entry name" value="Rtp1_C1"/>
</dbReference>
<dbReference type="PROSITE" id="PS00107">
    <property type="entry name" value="PROTEIN_KINASE_ATP"/>
    <property type="match status" value="1"/>
</dbReference>
<dbReference type="InterPro" id="IPR057407">
    <property type="entry name" value="HEAT_TANGO6"/>
</dbReference>
<dbReference type="InterPro" id="IPR011009">
    <property type="entry name" value="Kinase-like_dom_sf"/>
</dbReference>
<dbReference type="InterPro" id="IPR011989">
    <property type="entry name" value="ARM-like"/>
</dbReference>
<name>A0AAF5I2R5_STRER</name>
<dbReference type="InterPro" id="IPR000719">
    <property type="entry name" value="Prot_kinase_dom"/>
</dbReference>
<feature type="domain" description="Protein kinase" evidence="3">
    <location>
        <begin position="316"/>
        <end position="600"/>
    </location>
</feature>
<dbReference type="AlphaFoldDB" id="A0AAF5I2R5"/>
<dbReference type="Pfam" id="PF00071">
    <property type="entry name" value="Ras"/>
    <property type="match status" value="1"/>
</dbReference>
<dbReference type="SMART" id="SM00174">
    <property type="entry name" value="RHO"/>
    <property type="match status" value="1"/>
</dbReference>
<dbReference type="Pfam" id="PF10363">
    <property type="entry name" value="RTP1_C1"/>
    <property type="match status" value="1"/>
</dbReference>
<keyword evidence="4" id="KW-1185">Reference proteome</keyword>
<evidence type="ECO:0000313" key="4">
    <source>
        <dbReference type="Proteomes" id="UP000035681"/>
    </source>
</evidence>
<evidence type="ECO:0000313" key="5">
    <source>
        <dbReference type="WBParaSite" id="TCONS_00012074.p1"/>
    </source>
</evidence>
<dbReference type="PANTHER" id="PTHR20959:SF1">
    <property type="entry name" value="TRANSPORT AND GOLGI ORGANIZATION PROTEIN 6 HOMOLOG"/>
    <property type="match status" value="1"/>
</dbReference>
<dbReference type="Gene3D" id="3.40.50.300">
    <property type="entry name" value="P-loop containing nucleotide triphosphate hydrolases"/>
    <property type="match status" value="1"/>
</dbReference>
<dbReference type="GO" id="GO:0004672">
    <property type="term" value="F:protein kinase activity"/>
    <property type="evidence" value="ECO:0007669"/>
    <property type="project" value="InterPro"/>
</dbReference>
<dbReference type="InterPro" id="IPR016024">
    <property type="entry name" value="ARM-type_fold"/>
</dbReference>
<evidence type="ECO:0000259" key="3">
    <source>
        <dbReference type="PROSITE" id="PS50011"/>
    </source>
</evidence>
<dbReference type="GO" id="GO:0003924">
    <property type="term" value="F:GTPase activity"/>
    <property type="evidence" value="ECO:0007669"/>
    <property type="project" value="InterPro"/>
</dbReference>
<organism evidence="4 5">
    <name type="scientific">Strongyloides stercoralis</name>
    <name type="common">Threadworm</name>
    <dbReference type="NCBI Taxonomy" id="6248"/>
    <lineage>
        <taxon>Eukaryota</taxon>
        <taxon>Metazoa</taxon>
        <taxon>Ecdysozoa</taxon>
        <taxon>Nematoda</taxon>
        <taxon>Chromadorea</taxon>
        <taxon>Rhabditida</taxon>
        <taxon>Tylenchina</taxon>
        <taxon>Panagrolaimomorpha</taxon>
        <taxon>Strongyloidoidea</taxon>
        <taxon>Strongyloididae</taxon>
        <taxon>Strongyloides</taxon>
    </lineage>
</organism>
<dbReference type="SMART" id="SM00220">
    <property type="entry name" value="S_TKc"/>
    <property type="match status" value="1"/>
</dbReference>
<evidence type="ECO:0000256" key="1">
    <source>
        <dbReference type="ARBA" id="ARBA00005724"/>
    </source>
</evidence>
<dbReference type="Gene3D" id="1.10.510.10">
    <property type="entry name" value="Transferase(Phosphotransferase) domain 1"/>
    <property type="match status" value="1"/>
</dbReference>
<dbReference type="GO" id="GO:0009306">
    <property type="term" value="P:protein secretion"/>
    <property type="evidence" value="ECO:0007669"/>
    <property type="project" value="TreeGrafter"/>
</dbReference>
<dbReference type="Pfam" id="PF10304">
    <property type="entry name" value="RTP1_C2"/>
    <property type="match status" value="1"/>
</dbReference>
<keyword evidence="2" id="KW-0547">Nucleotide-binding</keyword>
<accession>A0AAF5I2R5</accession>
<sequence>MVSNMLHSIVYGQQYVGKTSFILKYLNLPVEHQNTPCKESFVKTEILNNEIICLSINKISKEEDLTSEEVLKSDICILSFSVNDPMSFAYIIQGKTIICKYKPDMPLIIVATKSDLRNSTLIEYPCIDISRVHSFASEIGAYAYFETSIFLQDESSLIFRQAIKIVKLVSSYNNNIELQLDFSFQRIFSTFKNIWKKTNNMFKEQTTVITENKNIQNNNNTSDVEKCNVDELSIEEENNDKMNLLSTLSATGLESINIDDSKNSREKGTFMTIIFFISKKKLILIVSTRKSTVDYFSELNSNINAKDVVQTKKASYFIEELLGKGGYGSVYRVLNTKNNCRYAMKVEKQPLDRKSPKLKMEVKVLKDLENANRERSHFLKMYDRCKKKDYYLIIMDLVGKNLLDLRNKSLHKIFSDSTNFNIAIQCLEALEDLHKFNYIHRDIKPANFAIGREKSKDIIYILDFGLARYILNQKKELKTPREKCKFKGTIRYASLATHKGIDNGRKDDIEAWVYMFAESLLPLGLSWGRAKKVTDVYEMKIKSRKNEIYLFPNKTSQKFNQFLIYLDTLTYADKVDYNYFYETIKGEAKKHNIDLNQPMVTNNIFTYFDPIDDAYCEGIKKLKEVGCFDEFEKYSIAFRKDILISQDPRVNFGILLLYLYDNFLNEIKNNNDVTDNLCLSIEDKFLAMFVSANEQLIHYKITKFEENYDHVLESTLNSVSVFEAFFAQYTNKYSPKWYKIACGIKLSKFLCRKTGLINFLTAIENLTDPKFFENSVCMNEVANLLGSCPSNLSKEKYYRNILKQLLDILLFSRDWIKKLRLMFGLLIDIIYKKRGKIIDEYFVNSILNPWVRLLDKGIQLNQDSDTGLWSAEIEKSIILLETYLITGKSLLKECLCNKILKSGYFYFWINLASQLEDDSLLKNTFKNILFGIISDLTDDEKTKLFFNLLMKKNQVSCLIEKSNYFQLTTFKKCSLVETEENKKFYFYGISLKILDPIEDDKCSSLQKIFNNVKLLFNNLDIQLKLQTKFLKVINLTKVEKKLLVEEIEDTKEKEKRNRFVNIDEVLEDSEDKTFSLMFILSNLMEHFVNDTKSIEDYNSLSTSTIVEIIDVVCIIINRYNRKLMDSDYEASENLKFGIAICGAIILVAEDNDTIKNAFNELRKVLENFVIFSEKFKDLLSLREEAIRIIEIIVTFTGIKEDNIKINKYLSSEQNTCVKKKKDLFEECLEDLKDELEAVRGHGLIVIAREIRKKNLQFLKQDRLQLLFNIVPDYVKDHESYVFLSGISVLSEIAYLQPDPYLFNLVDMFVNYPDKNNIEFRGKLGEAIAKVCKLLGCLAPVYFDRIFNVLLKNFKNEDEIIKASSLNALADLIYACKGTKYNSVIYELLMGIDFLIKSSESTPLVRRSTLHLLRSIIQSSDTQILLGTIIPIDILTNIYRELKYIYQSDEDDIVKLHAQLILIDINESIKNSINEIGNTKLSNMILFSRVDEESYYRSRSSYSCCSWNNCCCCWFRSKNKASG</sequence>
<dbReference type="InterPro" id="IPR019414">
    <property type="entry name" value="Rtp1_C2"/>
</dbReference>
<dbReference type="GO" id="GO:0005525">
    <property type="term" value="F:GTP binding"/>
    <property type="evidence" value="ECO:0007669"/>
    <property type="project" value="InterPro"/>
</dbReference>
<proteinExistence type="inferred from homology"/>
<dbReference type="InterPro" id="IPR039600">
    <property type="entry name" value="TANGO6/Rtp1"/>
</dbReference>
<dbReference type="PROSITE" id="PS51419">
    <property type="entry name" value="RAB"/>
    <property type="match status" value="1"/>
</dbReference>
<dbReference type="Pfam" id="PF00069">
    <property type="entry name" value="Pkinase"/>
    <property type="match status" value="1"/>
</dbReference>
<keyword evidence="2" id="KW-0067">ATP-binding</keyword>
<feature type="binding site" evidence="2">
    <location>
        <position position="345"/>
    </location>
    <ligand>
        <name>ATP</name>
        <dbReference type="ChEBI" id="CHEBI:30616"/>
    </ligand>
</feature>
<reference evidence="5" key="1">
    <citation type="submission" date="2024-02" db="UniProtKB">
        <authorList>
            <consortium name="WormBaseParasite"/>
        </authorList>
    </citation>
    <scope>IDENTIFICATION</scope>
</reference>
<dbReference type="SUPFAM" id="SSF56112">
    <property type="entry name" value="Protein kinase-like (PK-like)"/>
    <property type="match status" value="1"/>
</dbReference>